<feature type="compositionally biased region" description="Polar residues" evidence="3">
    <location>
        <begin position="721"/>
        <end position="758"/>
    </location>
</feature>
<feature type="region of interest" description="Disordered" evidence="3">
    <location>
        <begin position="721"/>
        <end position="761"/>
    </location>
</feature>
<dbReference type="PROSITE" id="PS51450">
    <property type="entry name" value="LRR"/>
    <property type="match status" value="4"/>
</dbReference>
<reference evidence="5 6" key="1">
    <citation type="submission" date="2024-04" db="EMBL/GenBank/DDBJ databases">
        <authorList>
            <person name="Rising A."/>
            <person name="Reimegard J."/>
            <person name="Sonavane S."/>
            <person name="Akerstrom W."/>
            <person name="Nylinder S."/>
            <person name="Hedman E."/>
            <person name="Kallberg Y."/>
        </authorList>
    </citation>
    <scope>NUCLEOTIDE SEQUENCE [LARGE SCALE GENOMIC DNA]</scope>
</reference>
<dbReference type="SMART" id="SM00365">
    <property type="entry name" value="LRR_SD22"/>
    <property type="match status" value="5"/>
</dbReference>
<dbReference type="EMBL" id="CAXIEN010000188">
    <property type="protein sequence ID" value="CAL1285223.1"/>
    <property type="molecule type" value="Genomic_DNA"/>
</dbReference>
<dbReference type="GO" id="GO:0098968">
    <property type="term" value="P:neurotransmitter receptor transport postsynaptic membrane to endosome"/>
    <property type="evidence" value="ECO:0007669"/>
    <property type="project" value="TreeGrafter"/>
</dbReference>
<proteinExistence type="predicted"/>
<feature type="domain" description="PDZ" evidence="4">
    <location>
        <begin position="1004"/>
        <end position="1092"/>
    </location>
</feature>
<feature type="compositionally biased region" description="Polar residues" evidence="3">
    <location>
        <begin position="805"/>
        <end position="817"/>
    </location>
</feature>
<dbReference type="GO" id="GO:0043113">
    <property type="term" value="P:receptor clustering"/>
    <property type="evidence" value="ECO:0007669"/>
    <property type="project" value="TreeGrafter"/>
</dbReference>
<keyword evidence="1" id="KW-0433">Leucine-rich repeat</keyword>
<dbReference type="Pfam" id="PF23598">
    <property type="entry name" value="LRR_14"/>
    <property type="match status" value="1"/>
</dbReference>
<evidence type="ECO:0000259" key="4">
    <source>
        <dbReference type="PROSITE" id="PS50106"/>
    </source>
</evidence>
<dbReference type="CDD" id="cd06704">
    <property type="entry name" value="PDZ1_Scribble-like"/>
    <property type="match status" value="1"/>
</dbReference>
<dbReference type="Gene3D" id="2.30.42.10">
    <property type="match status" value="3"/>
</dbReference>
<feature type="domain" description="PDZ" evidence="4">
    <location>
        <begin position="907"/>
        <end position="997"/>
    </location>
</feature>
<keyword evidence="2" id="KW-0677">Repeat</keyword>
<dbReference type="InterPro" id="IPR055414">
    <property type="entry name" value="LRR_R13L4/SHOC2-like"/>
</dbReference>
<dbReference type="GO" id="GO:0005912">
    <property type="term" value="C:adherens junction"/>
    <property type="evidence" value="ECO:0007669"/>
    <property type="project" value="TreeGrafter"/>
</dbReference>
<dbReference type="GO" id="GO:0098887">
    <property type="term" value="P:neurotransmitter receptor transport, endosome to postsynaptic membrane"/>
    <property type="evidence" value="ECO:0007669"/>
    <property type="project" value="TreeGrafter"/>
</dbReference>
<keyword evidence="6" id="KW-1185">Reference proteome</keyword>
<dbReference type="Gene3D" id="3.80.10.10">
    <property type="entry name" value="Ribonuclease Inhibitor"/>
    <property type="match status" value="2"/>
</dbReference>
<feature type="domain" description="PDZ" evidence="4">
    <location>
        <begin position="612"/>
        <end position="699"/>
    </location>
</feature>
<feature type="region of interest" description="Disordered" evidence="3">
    <location>
        <begin position="1191"/>
        <end position="1211"/>
    </location>
</feature>
<feature type="region of interest" description="Disordered" evidence="3">
    <location>
        <begin position="794"/>
        <end position="817"/>
    </location>
</feature>
<dbReference type="InterPro" id="IPR003591">
    <property type="entry name" value="Leu-rich_rpt_typical-subtyp"/>
</dbReference>
<evidence type="ECO:0000256" key="1">
    <source>
        <dbReference type="ARBA" id="ARBA00022614"/>
    </source>
</evidence>
<comment type="caution">
    <text evidence="5">The sequence shown here is derived from an EMBL/GenBank/DDBJ whole genome shotgun (WGS) entry which is preliminary data.</text>
</comment>
<dbReference type="SUPFAM" id="SSF52058">
    <property type="entry name" value="L domain-like"/>
    <property type="match status" value="2"/>
</dbReference>
<dbReference type="SMART" id="SM00228">
    <property type="entry name" value="PDZ"/>
    <property type="match status" value="3"/>
</dbReference>
<organism evidence="5 6">
    <name type="scientific">Larinioides sclopetarius</name>
    <dbReference type="NCBI Taxonomy" id="280406"/>
    <lineage>
        <taxon>Eukaryota</taxon>
        <taxon>Metazoa</taxon>
        <taxon>Ecdysozoa</taxon>
        <taxon>Arthropoda</taxon>
        <taxon>Chelicerata</taxon>
        <taxon>Arachnida</taxon>
        <taxon>Araneae</taxon>
        <taxon>Araneomorphae</taxon>
        <taxon>Entelegynae</taxon>
        <taxon>Araneoidea</taxon>
        <taxon>Araneidae</taxon>
        <taxon>Larinioides</taxon>
    </lineage>
</organism>
<dbReference type="PANTHER" id="PTHR23119">
    <property type="entry name" value="DISCS LARGE"/>
    <property type="match status" value="1"/>
</dbReference>
<dbReference type="Proteomes" id="UP001497382">
    <property type="component" value="Unassembled WGS sequence"/>
</dbReference>
<dbReference type="GO" id="GO:0019901">
    <property type="term" value="F:protein kinase binding"/>
    <property type="evidence" value="ECO:0007669"/>
    <property type="project" value="TreeGrafter"/>
</dbReference>
<dbReference type="SMART" id="SM00369">
    <property type="entry name" value="LRR_TYP"/>
    <property type="match status" value="13"/>
</dbReference>
<dbReference type="GO" id="GO:0045211">
    <property type="term" value="C:postsynaptic membrane"/>
    <property type="evidence" value="ECO:0007669"/>
    <property type="project" value="TreeGrafter"/>
</dbReference>
<dbReference type="InterPro" id="IPR036034">
    <property type="entry name" value="PDZ_sf"/>
</dbReference>
<evidence type="ECO:0000256" key="3">
    <source>
        <dbReference type="SAM" id="MobiDB-lite"/>
    </source>
</evidence>
<dbReference type="SUPFAM" id="SSF50156">
    <property type="entry name" value="PDZ domain-like"/>
    <property type="match status" value="3"/>
</dbReference>
<dbReference type="GO" id="GO:0098609">
    <property type="term" value="P:cell-cell adhesion"/>
    <property type="evidence" value="ECO:0007669"/>
    <property type="project" value="TreeGrafter"/>
</dbReference>
<dbReference type="SMART" id="SM00364">
    <property type="entry name" value="LRR_BAC"/>
    <property type="match status" value="6"/>
</dbReference>
<gene>
    <name evidence="5" type="ORF">LARSCL_LOCUS13582</name>
</gene>
<protein>
    <recommendedName>
        <fullName evidence="4">PDZ domain-containing protein</fullName>
    </recommendedName>
</protein>
<dbReference type="InterPro" id="IPR050614">
    <property type="entry name" value="Synaptic_Scaffolding_LAP-MAGUK"/>
</dbReference>
<accession>A0AAV2AML4</accession>
<dbReference type="InterPro" id="IPR001478">
    <property type="entry name" value="PDZ"/>
</dbReference>
<dbReference type="InterPro" id="IPR001611">
    <property type="entry name" value="Leu-rich_rpt"/>
</dbReference>
<dbReference type="PROSITE" id="PS50106">
    <property type="entry name" value="PDZ"/>
    <property type="match status" value="3"/>
</dbReference>
<evidence type="ECO:0000313" key="5">
    <source>
        <dbReference type="EMBL" id="CAL1285223.1"/>
    </source>
</evidence>
<name>A0AAV2AML4_9ARAC</name>
<evidence type="ECO:0000313" key="6">
    <source>
        <dbReference type="Proteomes" id="UP001497382"/>
    </source>
</evidence>
<dbReference type="AlphaFoldDB" id="A0AAV2AML4"/>
<evidence type="ECO:0000256" key="2">
    <source>
        <dbReference type="ARBA" id="ARBA00022737"/>
    </source>
</evidence>
<dbReference type="PANTHER" id="PTHR23119:SF44">
    <property type="entry name" value="PROTEIN LAP4"/>
    <property type="match status" value="1"/>
</dbReference>
<sequence length="1211" mass="134447">MFTLLRGLNQNLQYVDRRNNNLKEIPDEVLASKTLEELLLDSNHIRLLPKGLFRLPKIRKLTLSENEIFRLQPEIGNLTTLVELDISKNEIYDIPENIKSLKQLQAADFSSNPLKRVPFSIVYLQNLADLKLNDVNLTELPSDFGRLVNLRTLELRDNMLKDLPSSFVSLKNLECIDLASNMFEEMPSCLCQLVQLRELWLDSNEISSLLSDIKKLKNLKCFDISENDLEFLPEEISGLESLTDFYISQNYLQLLPNGIGNLSELTVFKVDSNRLLSLPMSLGKCTNLQELVLKENEISSFPESIGHLKNLSTLIADCNKLSSLPSEICNLTQLSVLSLRDNCLYYLPEDIGILKNLQVLDLCGNRIQYLPTSIMFLNLKALWLSENQHQPLLKFQRDYDWKAQREIITCYMLPQQEQQEYTTDYSAPCTDNREKTYCNNPRVDFEVESEDEIDKNAELVRHGTPYPKDLKSKVIKLLPARNKALKNEDMTENGRRQKPDVWKPYEEKAQLQCASPVVDSGVSSAASPVNTTADKIEYDCGIPSQHNGIASLESVQKLKSAESTDHSLDDLEENSSDNCLFDGKISASFESEGPTEFQTQTLVQPFAYDIFNIYVQREPSGLGLSIAGGKESTPYKGDDEGIFVSKVTKGGPSDKGGLRIEDKILKVNDIPMLDIDHHNAVQILRNAGNAIKFTVLRERPTIPKQKPDSVSTSVPQLIVQGQQVTASHKSENIAGNSELPSNSELRSFSSDGATNYNPRISYRPLNDSLQAKRNEFQPPTSQQTAVTLPNTFHHQSKLPTFEPDMTSTPMSLSRASCKNTPDVVQSSALNALVQSASYDSKDKYEGPIVKVTIQNPRPYLPLLPDLPPPTKAPGSTNEVLTRSSYSETTLTRITNNSQFSNGPICEEVTVGRLNGSLGLSIMGGCDQTCFPFGNGRPGIYVSRVARNGTAAKTKKIRVGDRILKVNDIDLSNSTHSEAVAALCAAGDEVKLTIQHDPLPDGWQEFTLTLSENEPLGIAIGGGIDGTHANPFDYYDEGIFITKILPTSAADKDGRLKVGMRVIEVCNVSFLGVSLDEANRAISSCHDSVSFIVCNGFNGNLPMNTSYSCLPDSSSVTIDSVPCIDSDDDSIDVFRPSNQDVVAHEKSVDEKVLDVVRAAEMLVTPSPRVFLQPPSSLKKKKTTTIVLSKHTVHPSPVEENQHSKPSYLPCEV</sequence>
<dbReference type="GO" id="GO:0016323">
    <property type="term" value="C:basolateral plasma membrane"/>
    <property type="evidence" value="ECO:0007669"/>
    <property type="project" value="TreeGrafter"/>
</dbReference>
<dbReference type="Pfam" id="PF00595">
    <property type="entry name" value="PDZ"/>
    <property type="match status" value="3"/>
</dbReference>
<dbReference type="GO" id="GO:0014069">
    <property type="term" value="C:postsynaptic density"/>
    <property type="evidence" value="ECO:0007669"/>
    <property type="project" value="TreeGrafter"/>
</dbReference>
<dbReference type="GO" id="GO:0045197">
    <property type="term" value="P:establishment or maintenance of epithelial cell apical/basal polarity"/>
    <property type="evidence" value="ECO:0007669"/>
    <property type="project" value="TreeGrafter"/>
</dbReference>
<dbReference type="InterPro" id="IPR032675">
    <property type="entry name" value="LRR_dom_sf"/>
</dbReference>